<name>A0A3E1NEJ6_9BACT</name>
<dbReference type="Pfam" id="PF14322">
    <property type="entry name" value="SusD-like_3"/>
    <property type="match status" value="1"/>
</dbReference>
<evidence type="ECO:0000256" key="3">
    <source>
        <dbReference type="ARBA" id="ARBA00022729"/>
    </source>
</evidence>
<protein>
    <submittedName>
        <fullName evidence="8">RagB/SusD family nutrient uptake outer membrane protein</fullName>
    </submittedName>
</protein>
<sequence>MTHHTSFKYNSIVLCITALLFFNSCTKLDEQLYDRITSANFLQTKADVTRDFLRPFEHSYWSIQGGSTFMLQENSTDELMTPSRQGDWYDGAQYQRVHYHTWTPNDGYTNDAWNAFYQGIDLATNSLQDLQGITDPGKFSMTQAELDDLIAELRTLRAWLLLRAFDFYRNVVIVEKVKGESQGIAQSTPQQTFDYIEKELKESIPKLPTRQDLGVNVPGRWTQGGAAALLVRLYLNAKVYIGTDKFTDCATVCQDIIGGKYGGYALETRWDAPFDYNNGLSGETIFGFPGSFGLTHWQYSSDMYFWMLPYQAPRYFGFSDFGDANPKYALQPGRDVDSVEYPFAMGKPFIKFQHYPDDYRLKKYRNLGDNSTREGMFLFGYLPYINSDGKPDTVRGNKGPYPLYIRDAVGMFLDAKPGTKIADKESDMNHADHNSGIFPVKYPYYTSDDPNKIASAYAEIRLAEIYYSLAECKYRAGDKATAATLLNAVRVRNYPAGSPSLYAADGSQLTDQEMLDEWGREFLVEGRRRTDLIRWGVFNTGSWWDKQPDADNHTEIFPIGQNVLNTSKELKQNPGY</sequence>
<dbReference type="GO" id="GO:0009279">
    <property type="term" value="C:cell outer membrane"/>
    <property type="evidence" value="ECO:0007669"/>
    <property type="project" value="UniProtKB-SubCell"/>
</dbReference>
<dbReference type="InterPro" id="IPR033985">
    <property type="entry name" value="SusD-like_N"/>
</dbReference>
<dbReference type="SUPFAM" id="SSF48452">
    <property type="entry name" value="TPR-like"/>
    <property type="match status" value="1"/>
</dbReference>
<evidence type="ECO:0000259" key="6">
    <source>
        <dbReference type="Pfam" id="PF07980"/>
    </source>
</evidence>
<evidence type="ECO:0000256" key="1">
    <source>
        <dbReference type="ARBA" id="ARBA00004442"/>
    </source>
</evidence>
<gene>
    <name evidence="8" type="ORF">DXN05_19440</name>
</gene>
<evidence type="ECO:0000259" key="7">
    <source>
        <dbReference type="Pfam" id="PF14322"/>
    </source>
</evidence>
<dbReference type="Proteomes" id="UP000261284">
    <property type="component" value="Unassembled WGS sequence"/>
</dbReference>
<keyword evidence="9" id="KW-1185">Reference proteome</keyword>
<dbReference type="Gene3D" id="1.25.40.390">
    <property type="match status" value="1"/>
</dbReference>
<feature type="domain" description="SusD-like N-terminal" evidence="7">
    <location>
        <begin position="76"/>
        <end position="235"/>
    </location>
</feature>
<keyword evidence="3" id="KW-0732">Signal</keyword>
<comment type="subcellular location">
    <subcellularLocation>
        <location evidence="1">Cell outer membrane</location>
    </subcellularLocation>
</comment>
<comment type="similarity">
    <text evidence="2">Belongs to the SusD family.</text>
</comment>
<feature type="domain" description="RagB/SusD" evidence="6">
    <location>
        <begin position="430"/>
        <end position="576"/>
    </location>
</feature>
<accession>A0A3E1NEJ6</accession>
<dbReference type="Pfam" id="PF07980">
    <property type="entry name" value="SusD_RagB"/>
    <property type="match status" value="1"/>
</dbReference>
<evidence type="ECO:0000256" key="2">
    <source>
        <dbReference type="ARBA" id="ARBA00006275"/>
    </source>
</evidence>
<organism evidence="8 9">
    <name type="scientific">Deminuibacter soli</name>
    <dbReference type="NCBI Taxonomy" id="2291815"/>
    <lineage>
        <taxon>Bacteria</taxon>
        <taxon>Pseudomonadati</taxon>
        <taxon>Bacteroidota</taxon>
        <taxon>Chitinophagia</taxon>
        <taxon>Chitinophagales</taxon>
        <taxon>Chitinophagaceae</taxon>
        <taxon>Deminuibacter</taxon>
    </lineage>
</organism>
<comment type="caution">
    <text evidence="8">The sequence shown here is derived from an EMBL/GenBank/DDBJ whole genome shotgun (WGS) entry which is preliminary data.</text>
</comment>
<evidence type="ECO:0000313" key="8">
    <source>
        <dbReference type="EMBL" id="RFM26405.1"/>
    </source>
</evidence>
<dbReference type="AlphaFoldDB" id="A0A3E1NEJ6"/>
<dbReference type="RefSeq" id="WP_116848958.1">
    <property type="nucleotide sequence ID" value="NZ_QTJU01000009.1"/>
</dbReference>
<keyword evidence="4" id="KW-0472">Membrane</keyword>
<dbReference type="EMBL" id="QTJU01000009">
    <property type="protein sequence ID" value="RFM26405.1"/>
    <property type="molecule type" value="Genomic_DNA"/>
</dbReference>
<evidence type="ECO:0000256" key="5">
    <source>
        <dbReference type="ARBA" id="ARBA00023237"/>
    </source>
</evidence>
<dbReference type="OrthoDB" id="9783641at2"/>
<keyword evidence="5" id="KW-0998">Cell outer membrane</keyword>
<reference evidence="8 9" key="1">
    <citation type="submission" date="2018-08" db="EMBL/GenBank/DDBJ databases">
        <title>Chitinophagaceae sp. K23C18032701, a novel bacterium isolated from forest soil.</title>
        <authorList>
            <person name="Wang C."/>
        </authorList>
    </citation>
    <scope>NUCLEOTIDE SEQUENCE [LARGE SCALE GENOMIC DNA]</scope>
    <source>
        <strain evidence="8 9">K23C18032701</strain>
    </source>
</reference>
<dbReference type="InterPro" id="IPR011990">
    <property type="entry name" value="TPR-like_helical_dom_sf"/>
</dbReference>
<evidence type="ECO:0000256" key="4">
    <source>
        <dbReference type="ARBA" id="ARBA00023136"/>
    </source>
</evidence>
<evidence type="ECO:0000313" key="9">
    <source>
        <dbReference type="Proteomes" id="UP000261284"/>
    </source>
</evidence>
<dbReference type="InterPro" id="IPR012944">
    <property type="entry name" value="SusD_RagB_dom"/>
</dbReference>
<proteinExistence type="inferred from homology"/>